<organism evidence="1 2">
    <name type="scientific">Ideonella margarita</name>
    <dbReference type="NCBI Taxonomy" id="2984191"/>
    <lineage>
        <taxon>Bacteria</taxon>
        <taxon>Pseudomonadati</taxon>
        <taxon>Pseudomonadota</taxon>
        <taxon>Betaproteobacteria</taxon>
        <taxon>Burkholderiales</taxon>
        <taxon>Sphaerotilaceae</taxon>
        <taxon>Ideonella</taxon>
    </lineage>
</organism>
<comment type="caution">
    <text evidence="1">The sequence shown here is derived from an EMBL/GenBank/DDBJ whole genome shotgun (WGS) entry which is preliminary data.</text>
</comment>
<dbReference type="EMBL" id="JBBUTI010000004">
    <property type="protein sequence ID" value="MEK8045774.1"/>
    <property type="molecule type" value="Genomic_DNA"/>
</dbReference>
<name>A0ABU9C1Q5_9BURK</name>
<protein>
    <submittedName>
        <fullName evidence="1">Uncharacterized protein</fullName>
    </submittedName>
</protein>
<dbReference type="Proteomes" id="UP001379945">
    <property type="component" value="Unassembled WGS sequence"/>
</dbReference>
<keyword evidence="2" id="KW-1185">Reference proteome</keyword>
<dbReference type="RefSeq" id="WP_341398061.1">
    <property type="nucleotide sequence ID" value="NZ_JBBUTI010000004.1"/>
</dbReference>
<proteinExistence type="predicted"/>
<evidence type="ECO:0000313" key="1">
    <source>
        <dbReference type="EMBL" id="MEK8045774.1"/>
    </source>
</evidence>
<sequence length="200" mass="22917">MSDYLPTLEEAISDVGYWRWWADALPDIFQVEFGGVQLHFPPHSPNHPPNSVVALRFFEPSVVAFLTEQDAQHATQDWRHALHEDKVEPFSVNHELFTLTSEDVLREVVSGCRIEYAYGSDIGTATEETPVLLAFRAQEVGFVVRARRMVVVAQPGELDSAQIVAAAGDWWEYWREYWRRRETDAPLPKDYACEVTIPIK</sequence>
<reference evidence="1 2" key="1">
    <citation type="submission" date="2024-04" db="EMBL/GenBank/DDBJ databases">
        <title>Novel species of the genus Ideonella isolated from streams.</title>
        <authorList>
            <person name="Lu H."/>
        </authorList>
    </citation>
    <scope>NUCLEOTIDE SEQUENCE [LARGE SCALE GENOMIC DNA]</scope>
    <source>
        <strain evidence="1 2">LYT19W</strain>
    </source>
</reference>
<accession>A0ABU9C1Q5</accession>
<evidence type="ECO:0000313" key="2">
    <source>
        <dbReference type="Proteomes" id="UP001379945"/>
    </source>
</evidence>
<gene>
    <name evidence="1" type="ORF">AACH00_05365</name>
</gene>